<reference evidence="3" key="1">
    <citation type="journal article" date="2023" name="IMA Fungus">
        <title>Comparative genomic study of the Penicillium genus elucidates a diverse pangenome and 15 lateral gene transfer events.</title>
        <authorList>
            <person name="Petersen C."/>
            <person name="Sorensen T."/>
            <person name="Nielsen M.R."/>
            <person name="Sondergaard T.E."/>
            <person name="Sorensen J.L."/>
            <person name="Fitzpatrick D.A."/>
            <person name="Frisvad J.C."/>
            <person name="Nielsen K.L."/>
        </authorList>
    </citation>
    <scope>NUCLEOTIDE SEQUENCE</scope>
    <source>
        <strain evidence="3">IBT 15450</strain>
    </source>
</reference>
<feature type="domain" description="Plastocyanin-like" evidence="2">
    <location>
        <begin position="1"/>
        <end position="89"/>
    </location>
</feature>
<accession>A0AAD6N6B0</accession>
<dbReference type="InterPro" id="IPR008972">
    <property type="entry name" value="Cupredoxin"/>
</dbReference>
<dbReference type="SUPFAM" id="SSF49503">
    <property type="entry name" value="Cupredoxins"/>
    <property type="match status" value="1"/>
</dbReference>
<dbReference type="Pfam" id="PF07731">
    <property type="entry name" value="Cu-oxidase_2"/>
    <property type="match status" value="1"/>
</dbReference>
<keyword evidence="1" id="KW-0479">Metal-binding</keyword>
<dbReference type="InterPro" id="IPR033138">
    <property type="entry name" value="Cu_oxidase_CS"/>
</dbReference>
<evidence type="ECO:0000259" key="2">
    <source>
        <dbReference type="Pfam" id="PF07731"/>
    </source>
</evidence>
<protein>
    <recommendedName>
        <fullName evidence="2">Plastocyanin-like domain-containing protein</fullName>
    </recommendedName>
</protein>
<dbReference type="Proteomes" id="UP001219568">
    <property type="component" value="Unassembled WGS sequence"/>
</dbReference>
<reference evidence="3" key="2">
    <citation type="submission" date="2023-01" db="EMBL/GenBank/DDBJ databases">
        <authorList>
            <person name="Petersen C."/>
        </authorList>
    </citation>
    <scope>NUCLEOTIDE SEQUENCE</scope>
    <source>
        <strain evidence="3">IBT 15450</strain>
    </source>
</reference>
<dbReference type="GO" id="GO:0016491">
    <property type="term" value="F:oxidoreductase activity"/>
    <property type="evidence" value="ECO:0007669"/>
    <property type="project" value="InterPro"/>
</dbReference>
<proteinExistence type="predicted"/>
<comment type="caution">
    <text evidence="3">The sequence shown here is derived from an EMBL/GenBank/DDBJ whole genome shotgun (WGS) entry which is preliminary data.</text>
</comment>
<keyword evidence="4" id="KW-1185">Reference proteome</keyword>
<sequence>MHKHPNKAFILGVGPGFFNWSSTEEEAYAERPELLQVENPQMRDTSVANGPTGPTWMIVRYQVVNPGPFLFHCHIETQMSNGMTVALLNVVDVWPQLGKTKAPVLRLNLLARVLLIKAAHLSSLTLTCQFLVESLRGLPHLNIAIVEVDEDFPPMPVEVNPQPAPPIGRAYQARRW</sequence>
<gene>
    <name evidence="3" type="ORF">N7460_008562</name>
</gene>
<dbReference type="PROSITE" id="PS00079">
    <property type="entry name" value="MULTICOPPER_OXIDASE1"/>
    <property type="match status" value="1"/>
</dbReference>
<dbReference type="AlphaFoldDB" id="A0AAD6N6B0"/>
<dbReference type="InterPro" id="IPR011706">
    <property type="entry name" value="Cu-oxidase_C"/>
</dbReference>
<name>A0AAD6N6B0_PENCN</name>
<evidence type="ECO:0000256" key="1">
    <source>
        <dbReference type="ARBA" id="ARBA00022723"/>
    </source>
</evidence>
<dbReference type="EMBL" id="JAQJZL010000010">
    <property type="protein sequence ID" value="KAJ6034387.1"/>
    <property type="molecule type" value="Genomic_DNA"/>
</dbReference>
<evidence type="ECO:0000313" key="3">
    <source>
        <dbReference type="EMBL" id="KAJ6034387.1"/>
    </source>
</evidence>
<organism evidence="3 4">
    <name type="scientific">Penicillium canescens</name>
    <dbReference type="NCBI Taxonomy" id="5083"/>
    <lineage>
        <taxon>Eukaryota</taxon>
        <taxon>Fungi</taxon>
        <taxon>Dikarya</taxon>
        <taxon>Ascomycota</taxon>
        <taxon>Pezizomycotina</taxon>
        <taxon>Eurotiomycetes</taxon>
        <taxon>Eurotiomycetidae</taxon>
        <taxon>Eurotiales</taxon>
        <taxon>Aspergillaceae</taxon>
        <taxon>Penicillium</taxon>
    </lineage>
</organism>
<dbReference type="GO" id="GO:0005507">
    <property type="term" value="F:copper ion binding"/>
    <property type="evidence" value="ECO:0007669"/>
    <property type="project" value="InterPro"/>
</dbReference>
<dbReference type="Gene3D" id="2.60.40.420">
    <property type="entry name" value="Cupredoxins - blue copper proteins"/>
    <property type="match status" value="1"/>
</dbReference>
<evidence type="ECO:0000313" key="4">
    <source>
        <dbReference type="Proteomes" id="UP001219568"/>
    </source>
</evidence>